<reference evidence="2 3" key="2">
    <citation type="submission" date="2013-02" db="EMBL/GenBank/DDBJ databases">
        <title>The Genome Sequence of Plasmodium falciparum FCH/4.</title>
        <authorList>
            <consortium name="The Broad Institute Genome Sequencing Platform"/>
            <consortium name="The Broad Institute Genome Sequencing Center for Infectious Disease"/>
            <person name="Neafsey D."/>
            <person name="Cheeseman I."/>
            <person name="Volkman S."/>
            <person name="Adams J."/>
            <person name="Walker B."/>
            <person name="Young S.K."/>
            <person name="Zeng Q."/>
            <person name="Gargeya S."/>
            <person name="Fitzgerald M."/>
            <person name="Haas B."/>
            <person name="Abouelleil A."/>
            <person name="Alvarado L."/>
            <person name="Arachchi H.M."/>
            <person name="Berlin A.M."/>
            <person name="Chapman S.B."/>
            <person name="Dewar J."/>
            <person name="Goldberg J."/>
            <person name="Griggs A."/>
            <person name="Gujja S."/>
            <person name="Hansen M."/>
            <person name="Howarth C."/>
            <person name="Imamovic A."/>
            <person name="Larimer J."/>
            <person name="McCowan C."/>
            <person name="Murphy C."/>
            <person name="Neiman D."/>
            <person name="Pearson M."/>
            <person name="Priest M."/>
            <person name="Roberts A."/>
            <person name="Saif S."/>
            <person name="Shea T."/>
            <person name="Sisk P."/>
            <person name="Sykes S."/>
            <person name="Wortman J."/>
            <person name="Nusbaum C."/>
            <person name="Birren B."/>
        </authorList>
    </citation>
    <scope>NUCLEOTIDE SEQUENCE [LARGE SCALE GENOMIC DNA]</scope>
    <source>
        <strain evidence="2 3">FCH/4</strain>
    </source>
</reference>
<accession>A0A024VGG8</accession>
<reference evidence="2 3" key="1">
    <citation type="submission" date="2013-02" db="EMBL/GenBank/DDBJ databases">
        <title>The Genome Annotation of Plasmodium falciparum FCH/4.</title>
        <authorList>
            <consortium name="The Broad Institute Genome Sequencing Platform"/>
            <consortium name="The Broad Institute Genome Sequencing Center for Infectious Disease"/>
            <person name="Neafsey D."/>
            <person name="Hoffman S."/>
            <person name="Volkman S."/>
            <person name="Rosenthal P."/>
            <person name="Walker B."/>
            <person name="Young S.K."/>
            <person name="Zeng Q."/>
            <person name="Gargeya S."/>
            <person name="Fitzgerald M."/>
            <person name="Haas B."/>
            <person name="Abouelleil A."/>
            <person name="Allen A.W."/>
            <person name="Alvarado L."/>
            <person name="Arachchi H.M."/>
            <person name="Berlin A.M."/>
            <person name="Chapman S.B."/>
            <person name="Gainer-Dewar J."/>
            <person name="Goldberg J."/>
            <person name="Griggs A."/>
            <person name="Gujja S."/>
            <person name="Hansen M."/>
            <person name="Howarth C."/>
            <person name="Imamovic A."/>
            <person name="Ireland A."/>
            <person name="Larimer J."/>
            <person name="McCowan C."/>
            <person name="Murphy C."/>
            <person name="Pearson M."/>
            <person name="Poon T.W."/>
            <person name="Priest M."/>
            <person name="Roberts A."/>
            <person name="Saif S."/>
            <person name="Shea T."/>
            <person name="Sisk P."/>
            <person name="Sykes S."/>
            <person name="Wortman J."/>
            <person name="Nusbaum C."/>
            <person name="Birren B."/>
        </authorList>
    </citation>
    <scope>NUCLEOTIDE SEQUENCE [LARGE SCALE GENOMIC DNA]</scope>
    <source>
        <strain evidence="2 3">FCH/4</strain>
    </source>
</reference>
<keyword evidence="1" id="KW-0812">Transmembrane</keyword>
<keyword evidence="1" id="KW-0472">Membrane</keyword>
<evidence type="ECO:0000313" key="2">
    <source>
        <dbReference type="EMBL" id="ETW26996.1"/>
    </source>
</evidence>
<sequence length="68" mass="8452">MKICKYYHNFKKCKTKSYIYLFAFLNSKLCNIYIDFHFNINIYYVSNIYRMVTYKILLFIKIMLIPKN</sequence>
<feature type="transmembrane region" description="Helical" evidence="1">
    <location>
        <begin position="18"/>
        <end position="36"/>
    </location>
</feature>
<evidence type="ECO:0000256" key="1">
    <source>
        <dbReference type="SAM" id="Phobius"/>
    </source>
</evidence>
<evidence type="ECO:0000313" key="3">
    <source>
        <dbReference type="Proteomes" id="UP000030656"/>
    </source>
</evidence>
<keyword evidence="1" id="KW-1133">Transmembrane helix</keyword>
<dbReference type="Proteomes" id="UP000030656">
    <property type="component" value="Unassembled WGS sequence"/>
</dbReference>
<name>A0A024VGG8_PLAFA</name>
<gene>
    <name evidence="2" type="ORF">PFFCH_05597</name>
</gene>
<organism evidence="2 3">
    <name type="scientific">Plasmodium falciparum FCH/4</name>
    <dbReference type="NCBI Taxonomy" id="1036724"/>
    <lineage>
        <taxon>Eukaryota</taxon>
        <taxon>Sar</taxon>
        <taxon>Alveolata</taxon>
        <taxon>Apicomplexa</taxon>
        <taxon>Aconoidasida</taxon>
        <taxon>Haemosporida</taxon>
        <taxon>Plasmodiidae</taxon>
        <taxon>Plasmodium</taxon>
        <taxon>Plasmodium (Laverania)</taxon>
    </lineage>
</organism>
<protein>
    <submittedName>
        <fullName evidence="2">Uncharacterized protein</fullName>
    </submittedName>
</protein>
<feature type="transmembrane region" description="Helical" evidence="1">
    <location>
        <begin position="42"/>
        <end position="64"/>
    </location>
</feature>
<proteinExistence type="predicted"/>
<dbReference type="AlphaFoldDB" id="A0A024VGG8"/>
<dbReference type="EMBL" id="KI928150">
    <property type="protein sequence ID" value="ETW26996.1"/>
    <property type="molecule type" value="Genomic_DNA"/>
</dbReference>